<accession>A0ACB5SWV8</accession>
<evidence type="ECO:0000313" key="1">
    <source>
        <dbReference type="EMBL" id="GME74057.1"/>
    </source>
</evidence>
<dbReference type="Proteomes" id="UP001165064">
    <property type="component" value="Unassembled WGS sequence"/>
</dbReference>
<protein>
    <submittedName>
        <fullName evidence="1">Unnamed protein product</fullName>
    </submittedName>
</protein>
<organism evidence="1 2">
    <name type="scientific">Ambrosiozyma monospora</name>
    <name type="common">Yeast</name>
    <name type="synonym">Endomycopsis monosporus</name>
    <dbReference type="NCBI Taxonomy" id="43982"/>
    <lineage>
        <taxon>Eukaryota</taxon>
        <taxon>Fungi</taxon>
        <taxon>Dikarya</taxon>
        <taxon>Ascomycota</taxon>
        <taxon>Saccharomycotina</taxon>
        <taxon>Pichiomycetes</taxon>
        <taxon>Pichiales</taxon>
        <taxon>Pichiaceae</taxon>
        <taxon>Ambrosiozyma</taxon>
    </lineage>
</organism>
<reference evidence="1" key="1">
    <citation type="submission" date="2023-04" db="EMBL/GenBank/DDBJ databases">
        <title>Ambrosiozyma monospora NBRC 10751.</title>
        <authorList>
            <person name="Ichikawa N."/>
            <person name="Sato H."/>
            <person name="Tonouchi N."/>
        </authorList>
    </citation>
    <scope>NUCLEOTIDE SEQUENCE</scope>
    <source>
        <strain evidence="1">NBRC 10751</strain>
    </source>
</reference>
<comment type="caution">
    <text evidence="1">The sequence shown here is derived from an EMBL/GenBank/DDBJ whole genome shotgun (WGS) entry which is preliminary data.</text>
</comment>
<keyword evidence="2" id="KW-1185">Reference proteome</keyword>
<sequence>MSFLKNVQGFFHSLTTYDHYAPFDEDERPKAQPGSTLHPNSSSQSITMLDNTSSVSLNQRNSSSARPSVQYRPGLRSQLTNQRDIQLNDFVDGQPPLPSIATVWERLDNWLDREFPELGDDMDEGATVNDLNAFEKDMGISLPLDFRDSYQIHDGQLSFGKTRGLVYSYPLMDLESIAAEINIWRKAGRLMTEHLAKEAQREAAKPVTASSSSAAAKDNRVKKVDFISRQGSCPQGYIQPMYYNPNWIPFVKDNGGNNIALDLAPGPRGRYGQVILYGRDFDTKFLVANSFTEFLLTLTEDLEEGRFTIDEIDEDLLFFDRGRTYPYFQVLRARSIALDRSMHKKAPVPGNVNAQPGGPGSALNSRNNSQAELSSAKVSKVSLPKETLISPINSTNNLSKHNSPVSTPTTDNKPPEPSKLKNQFSTATNDSFVLEDEEEEELHKKEEEEEAKAKAQAQAKAAKEDEEDVKDTATIVAAPAATDKPAENTETKEEKTTEEPKKSEEKAEKKEDAEDDKSKA</sequence>
<dbReference type="EMBL" id="BSXS01000824">
    <property type="protein sequence ID" value="GME74057.1"/>
    <property type="molecule type" value="Genomic_DNA"/>
</dbReference>
<proteinExistence type="predicted"/>
<gene>
    <name evidence="1" type="ORF">Amon02_000163400</name>
</gene>
<name>A0ACB5SWV8_AMBMO</name>
<evidence type="ECO:0000313" key="2">
    <source>
        <dbReference type="Proteomes" id="UP001165064"/>
    </source>
</evidence>